<dbReference type="InterPro" id="IPR013762">
    <property type="entry name" value="Integrase-like_cat_sf"/>
</dbReference>
<dbReference type="PROSITE" id="PS51898">
    <property type="entry name" value="TYR_RECOMBINASE"/>
    <property type="match status" value="1"/>
</dbReference>
<reference evidence="4" key="1">
    <citation type="journal article" date="2019" name="Int. J. Syst. Evol. Microbiol.">
        <title>The Global Catalogue of Microorganisms (GCM) 10K type strain sequencing project: providing services to taxonomists for standard genome sequencing and annotation.</title>
        <authorList>
            <consortium name="The Broad Institute Genomics Platform"/>
            <consortium name="The Broad Institute Genome Sequencing Center for Infectious Disease"/>
            <person name="Wu L."/>
            <person name="Ma J."/>
        </authorList>
    </citation>
    <scope>NUCLEOTIDE SEQUENCE [LARGE SCALE GENOMIC DNA]</scope>
    <source>
        <strain evidence="4">JCM 18303</strain>
    </source>
</reference>
<name>A0ABP9R5M6_9PSEU</name>
<dbReference type="PANTHER" id="PTHR30349:SF81">
    <property type="entry name" value="TYROSINE RECOMBINASE XERC"/>
    <property type="match status" value="1"/>
</dbReference>
<comment type="caution">
    <text evidence="3">The sequence shown here is derived from an EMBL/GenBank/DDBJ whole genome shotgun (WGS) entry which is preliminary data.</text>
</comment>
<evidence type="ECO:0000313" key="3">
    <source>
        <dbReference type="EMBL" id="GAA5172039.1"/>
    </source>
</evidence>
<protein>
    <recommendedName>
        <fullName evidence="2">Tyr recombinase domain-containing protein</fullName>
    </recommendedName>
</protein>
<proteinExistence type="predicted"/>
<evidence type="ECO:0000259" key="2">
    <source>
        <dbReference type="PROSITE" id="PS51898"/>
    </source>
</evidence>
<dbReference type="InterPro" id="IPR002104">
    <property type="entry name" value="Integrase_catalytic"/>
</dbReference>
<dbReference type="InterPro" id="IPR011010">
    <property type="entry name" value="DNA_brk_join_enz"/>
</dbReference>
<dbReference type="PANTHER" id="PTHR30349">
    <property type="entry name" value="PHAGE INTEGRASE-RELATED"/>
    <property type="match status" value="1"/>
</dbReference>
<keyword evidence="4" id="KW-1185">Reference proteome</keyword>
<gene>
    <name evidence="3" type="ORF">GCM10023321_71360</name>
</gene>
<dbReference type="SUPFAM" id="SSF56349">
    <property type="entry name" value="DNA breaking-rejoining enzymes"/>
    <property type="match status" value="1"/>
</dbReference>
<dbReference type="InterPro" id="IPR050090">
    <property type="entry name" value="Tyrosine_recombinase_XerCD"/>
</dbReference>
<organism evidence="3 4">
    <name type="scientific">Pseudonocardia eucalypti</name>
    <dbReference type="NCBI Taxonomy" id="648755"/>
    <lineage>
        <taxon>Bacteria</taxon>
        <taxon>Bacillati</taxon>
        <taxon>Actinomycetota</taxon>
        <taxon>Actinomycetes</taxon>
        <taxon>Pseudonocardiales</taxon>
        <taxon>Pseudonocardiaceae</taxon>
        <taxon>Pseudonocardia</taxon>
    </lineage>
</organism>
<sequence>MSLTVSNGARAAEVLGIRGCDVDWGNQQVRVIRKGTRAEQWLPASNSAFVWLRLYLAEIGGVAPADPLWVTLRRRRGEDGELVRVPLNYEALRAMLRRANAKLGTNWSMHDLRHTCALRMAADQDVSLRDVQTILGHTHLETTAEVYLVEEERHTVERVAEHLARLEEPKPPPAPVSTGYRAADLAVLFGDGVLGDQDLADGVLGDGVLG</sequence>
<dbReference type="Pfam" id="PF00589">
    <property type="entry name" value="Phage_integrase"/>
    <property type="match status" value="1"/>
</dbReference>
<evidence type="ECO:0000313" key="4">
    <source>
        <dbReference type="Proteomes" id="UP001428817"/>
    </source>
</evidence>
<dbReference type="Gene3D" id="1.10.443.10">
    <property type="entry name" value="Intergrase catalytic core"/>
    <property type="match status" value="1"/>
</dbReference>
<feature type="domain" description="Tyr recombinase" evidence="2">
    <location>
        <begin position="1"/>
        <end position="164"/>
    </location>
</feature>
<keyword evidence="1" id="KW-0233">DNA recombination</keyword>
<dbReference type="CDD" id="cd00397">
    <property type="entry name" value="DNA_BRE_C"/>
    <property type="match status" value="1"/>
</dbReference>
<dbReference type="EMBL" id="BAABJP010000051">
    <property type="protein sequence ID" value="GAA5172039.1"/>
    <property type="molecule type" value="Genomic_DNA"/>
</dbReference>
<dbReference type="Proteomes" id="UP001428817">
    <property type="component" value="Unassembled WGS sequence"/>
</dbReference>
<accession>A0ABP9R5M6</accession>
<evidence type="ECO:0000256" key="1">
    <source>
        <dbReference type="ARBA" id="ARBA00023172"/>
    </source>
</evidence>